<dbReference type="EMBL" id="QKYT01000521">
    <property type="protein sequence ID" value="RIA84046.1"/>
    <property type="molecule type" value="Genomic_DNA"/>
</dbReference>
<evidence type="ECO:0000256" key="1">
    <source>
        <dbReference type="SAM" id="Phobius"/>
    </source>
</evidence>
<accession>A0A397SH58</accession>
<reference evidence="2 3" key="1">
    <citation type="submission" date="2018-06" db="EMBL/GenBank/DDBJ databases">
        <title>Comparative genomics reveals the genomic features of Rhizophagus irregularis, R. cerebriforme, R. diaphanum and Gigaspora rosea, and their symbiotic lifestyle signature.</title>
        <authorList>
            <person name="Morin E."/>
            <person name="San Clemente H."/>
            <person name="Chen E.C.H."/>
            <person name="De La Providencia I."/>
            <person name="Hainaut M."/>
            <person name="Kuo A."/>
            <person name="Kohler A."/>
            <person name="Murat C."/>
            <person name="Tang N."/>
            <person name="Roy S."/>
            <person name="Loubradou J."/>
            <person name="Henrissat B."/>
            <person name="Grigoriev I.V."/>
            <person name="Corradi N."/>
            <person name="Roux C."/>
            <person name="Martin F.M."/>
        </authorList>
    </citation>
    <scope>NUCLEOTIDE SEQUENCE [LARGE SCALE GENOMIC DNA]</scope>
    <source>
        <strain evidence="2 3">DAOM 227022</strain>
    </source>
</reference>
<dbReference type="Proteomes" id="UP000265703">
    <property type="component" value="Unassembled WGS sequence"/>
</dbReference>
<dbReference type="AlphaFoldDB" id="A0A397SH58"/>
<feature type="transmembrane region" description="Helical" evidence="1">
    <location>
        <begin position="52"/>
        <end position="69"/>
    </location>
</feature>
<keyword evidence="3" id="KW-1185">Reference proteome</keyword>
<evidence type="ECO:0000313" key="2">
    <source>
        <dbReference type="EMBL" id="RIA84046.1"/>
    </source>
</evidence>
<name>A0A397SH58_9GLOM</name>
<evidence type="ECO:0000313" key="3">
    <source>
        <dbReference type="Proteomes" id="UP000265703"/>
    </source>
</evidence>
<comment type="caution">
    <text evidence="2">The sequence shown here is derived from an EMBL/GenBank/DDBJ whole genome shotgun (WGS) entry which is preliminary data.</text>
</comment>
<keyword evidence="1" id="KW-0472">Membrane</keyword>
<keyword evidence="1" id="KW-1133">Transmembrane helix</keyword>
<gene>
    <name evidence="2" type="ORF">C1645_880159</name>
</gene>
<proteinExistence type="predicted"/>
<keyword evidence="1" id="KW-0812">Transmembrane</keyword>
<dbReference type="OrthoDB" id="270318at2759"/>
<organism evidence="2 3">
    <name type="scientific">Glomus cerebriforme</name>
    <dbReference type="NCBI Taxonomy" id="658196"/>
    <lineage>
        <taxon>Eukaryota</taxon>
        <taxon>Fungi</taxon>
        <taxon>Fungi incertae sedis</taxon>
        <taxon>Mucoromycota</taxon>
        <taxon>Glomeromycotina</taxon>
        <taxon>Glomeromycetes</taxon>
        <taxon>Glomerales</taxon>
        <taxon>Glomeraceae</taxon>
        <taxon>Glomus</taxon>
    </lineage>
</organism>
<sequence length="121" mass="13902">MNWKQYVEPDYVLQKNILQDSTGRVDYAITGLEDDKLGINTSISFAQSEGRTLRWIIGMGVFIFIEVWYQTRNNGAFTKLITEVLHQLNGNIPIKGNDMELFHLLTDSILAFVKFGLQIFN</sequence>
<protein>
    <submittedName>
        <fullName evidence="2">Uncharacterized protein</fullName>
    </submittedName>
</protein>